<dbReference type="InterPro" id="IPR036661">
    <property type="entry name" value="Luciferase-like_sf"/>
</dbReference>
<dbReference type="InterPro" id="IPR019949">
    <property type="entry name" value="CmoO-like"/>
</dbReference>
<evidence type="ECO:0000256" key="1">
    <source>
        <dbReference type="ARBA" id="ARBA00007789"/>
    </source>
</evidence>
<sequence>MHPAGARLLLCVSNSDTFRVPLSVLDLATVGSGRTSSEALANSARLAQAADRLGFIRFWVAEHHNMPSVASTSPPVLIAHLAAQTARIRVGSGGVMLPNHAPFVVAEQFALLEALHPDRIDLGIGRAPGTDQMTALALRRQTDGLGVEEFPQHVLEVLALLGDNRTPDRVMRLAATPSPSSFPDVWLLGSSGYSAQLAGMLGLRYSYAHHFGNEDPAAVMRLYRSNFQPSPALAEPYAMLATSALTADTVEEAEYLAGPARVMALSLRSGRPAPIVSPEEAAQRVFTDQEQLMLEHLPAIKAVGTPDQVTARLEELVELTGAQELMITGTTYDVGSRIDSLTSLADAWGSAQARIDAGAPASR</sequence>
<protein>
    <submittedName>
        <fullName evidence="3">Luciferase family oxidoreductase, group 1</fullName>
    </submittedName>
</protein>
<dbReference type="STRING" id="335973.SAMN04488693_11424"/>
<dbReference type="NCBIfam" id="TIGR03558">
    <property type="entry name" value="oxido_grp_1"/>
    <property type="match status" value="1"/>
</dbReference>
<proteinExistence type="predicted"/>
<reference evidence="3 4" key="1">
    <citation type="submission" date="2016-10" db="EMBL/GenBank/DDBJ databases">
        <authorList>
            <person name="de Groot N.N."/>
        </authorList>
    </citation>
    <scope>NUCLEOTIDE SEQUENCE [LARGE SCALE GENOMIC DNA]</scope>
    <source>
        <strain evidence="3 4">NP_1H</strain>
    </source>
</reference>
<name>A0A1G8LK61_9MICC</name>
<evidence type="ECO:0000259" key="2">
    <source>
        <dbReference type="Pfam" id="PF00296"/>
    </source>
</evidence>
<evidence type="ECO:0000313" key="3">
    <source>
        <dbReference type="EMBL" id="SDI56071.1"/>
    </source>
</evidence>
<dbReference type="InterPro" id="IPR050766">
    <property type="entry name" value="Bact_Lucif_Oxidored"/>
</dbReference>
<dbReference type="PANTHER" id="PTHR30137:SF6">
    <property type="entry name" value="LUCIFERASE-LIKE MONOOXYGENASE"/>
    <property type="match status" value="1"/>
</dbReference>
<feature type="domain" description="Luciferase-like" evidence="2">
    <location>
        <begin position="23"/>
        <end position="320"/>
    </location>
</feature>
<dbReference type="FunFam" id="3.20.20.30:FF:000002">
    <property type="entry name" value="LLM class flavin-dependent oxidoreductase"/>
    <property type="match status" value="1"/>
</dbReference>
<accession>A0A1G8LK61</accession>
<dbReference type="InterPro" id="IPR011251">
    <property type="entry name" value="Luciferase-like_dom"/>
</dbReference>
<dbReference type="Pfam" id="PF00296">
    <property type="entry name" value="Bac_luciferase"/>
    <property type="match status" value="1"/>
</dbReference>
<dbReference type="GO" id="GO:0005829">
    <property type="term" value="C:cytosol"/>
    <property type="evidence" value="ECO:0007669"/>
    <property type="project" value="TreeGrafter"/>
</dbReference>
<dbReference type="SUPFAM" id="SSF51679">
    <property type="entry name" value="Bacterial luciferase-like"/>
    <property type="match status" value="1"/>
</dbReference>
<dbReference type="EMBL" id="FNDT01000014">
    <property type="protein sequence ID" value="SDI56071.1"/>
    <property type="molecule type" value="Genomic_DNA"/>
</dbReference>
<dbReference type="Proteomes" id="UP000199258">
    <property type="component" value="Unassembled WGS sequence"/>
</dbReference>
<organism evidence="3 4">
    <name type="scientific">Arthrobacter subterraneus</name>
    <dbReference type="NCBI Taxonomy" id="335973"/>
    <lineage>
        <taxon>Bacteria</taxon>
        <taxon>Bacillati</taxon>
        <taxon>Actinomycetota</taxon>
        <taxon>Actinomycetes</taxon>
        <taxon>Micrococcales</taxon>
        <taxon>Micrococcaceae</taxon>
        <taxon>Arthrobacter</taxon>
    </lineage>
</organism>
<evidence type="ECO:0000313" key="4">
    <source>
        <dbReference type="Proteomes" id="UP000199258"/>
    </source>
</evidence>
<dbReference type="OrthoDB" id="9780518at2"/>
<comment type="similarity">
    <text evidence="1">To bacterial alkanal monooxygenase alpha and beta chains.</text>
</comment>
<dbReference type="AlphaFoldDB" id="A0A1G8LK61"/>
<gene>
    <name evidence="3" type="ORF">SAMN04488693_11424</name>
</gene>
<dbReference type="CDD" id="cd00347">
    <property type="entry name" value="Flavin_utilizing_monoxygenases"/>
    <property type="match status" value="1"/>
</dbReference>
<dbReference type="PANTHER" id="PTHR30137">
    <property type="entry name" value="LUCIFERASE-LIKE MONOOXYGENASE"/>
    <property type="match status" value="1"/>
</dbReference>
<dbReference type="GO" id="GO:0016705">
    <property type="term" value="F:oxidoreductase activity, acting on paired donors, with incorporation or reduction of molecular oxygen"/>
    <property type="evidence" value="ECO:0007669"/>
    <property type="project" value="InterPro"/>
</dbReference>
<dbReference type="Gene3D" id="3.20.20.30">
    <property type="entry name" value="Luciferase-like domain"/>
    <property type="match status" value="1"/>
</dbReference>
<keyword evidence="4" id="KW-1185">Reference proteome</keyword>